<dbReference type="Pfam" id="PF08281">
    <property type="entry name" value="Sigma70_r4_2"/>
    <property type="match status" value="1"/>
</dbReference>
<evidence type="ECO:0000313" key="10">
    <source>
        <dbReference type="EMBL" id="VTR91256.1"/>
    </source>
</evidence>
<gene>
    <name evidence="10" type="ORF">SOIL9_64580</name>
</gene>
<organism evidence="10 11">
    <name type="scientific">Gemmata massiliana</name>
    <dbReference type="NCBI Taxonomy" id="1210884"/>
    <lineage>
        <taxon>Bacteria</taxon>
        <taxon>Pseudomonadati</taxon>
        <taxon>Planctomycetota</taxon>
        <taxon>Planctomycetia</taxon>
        <taxon>Gemmatales</taxon>
        <taxon>Gemmataceae</taxon>
        <taxon>Gemmata</taxon>
    </lineage>
</organism>
<dbReference type="RefSeq" id="WP_162666277.1">
    <property type="nucleotide sequence ID" value="NZ_LR593886.1"/>
</dbReference>
<dbReference type="InterPro" id="IPR013325">
    <property type="entry name" value="RNA_pol_sigma_r2"/>
</dbReference>
<dbReference type="InterPro" id="IPR013324">
    <property type="entry name" value="RNA_pol_sigma_r3/r4-like"/>
</dbReference>
<dbReference type="AlphaFoldDB" id="A0A6P2CSC5"/>
<reference evidence="10 11" key="1">
    <citation type="submission" date="2019-05" db="EMBL/GenBank/DDBJ databases">
        <authorList>
            <consortium name="Science for Life Laboratories"/>
        </authorList>
    </citation>
    <scope>NUCLEOTIDE SEQUENCE [LARGE SCALE GENOMIC DNA]</scope>
    <source>
        <strain evidence="10">Soil9</strain>
    </source>
</reference>
<dbReference type="PANTHER" id="PTHR43133">
    <property type="entry name" value="RNA POLYMERASE ECF-TYPE SIGMA FACTO"/>
    <property type="match status" value="1"/>
</dbReference>
<comment type="similarity">
    <text evidence="1">Belongs to the sigma-70 factor family. ECF subfamily.</text>
</comment>
<dbReference type="Gene3D" id="1.10.1740.10">
    <property type="match status" value="1"/>
</dbReference>
<evidence type="ECO:0000256" key="1">
    <source>
        <dbReference type="ARBA" id="ARBA00010641"/>
    </source>
</evidence>
<feature type="transmembrane region" description="Helical" evidence="7">
    <location>
        <begin position="184"/>
        <end position="206"/>
    </location>
</feature>
<evidence type="ECO:0000313" key="11">
    <source>
        <dbReference type="Proteomes" id="UP000464178"/>
    </source>
</evidence>
<proteinExistence type="inferred from homology"/>
<keyword evidence="4" id="KW-0238">DNA-binding</keyword>
<evidence type="ECO:0000256" key="6">
    <source>
        <dbReference type="SAM" id="Coils"/>
    </source>
</evidence>
<keyword evidence="7" id="KW-0812">Transmembrane</keyword>
<dbReference type="InterPro" id="IPR036388">
    <property type="entry name" value="WH-like_DNA-bd_sf"/>
</dbReference>
<keyword evidence="11" id="KW-1185">Reference proteome</keyword>
<dbReference type="GO" id="GO:0016987">
    <property type="term" value="F:sigma factor activity"/>
    <property type="evidence" value="ECO:0007669"/>
    <property type="project" value="UniProtKB-KW"/>
</dbReference>
<dbReference type="InterPro" id="IPR039425">
    <property type="entry name" value="RNA_pol_sigma-70-like"/>
</dbReference>
<dbReference type="NCBIfam" id="TIGR02937">
    <property type="entry name" value="sigma70-ECF"/>
    <property type="match status" value="1"/>
</dbReference>
<feature type="domain" description="RNA polymerase sigma-70 region 2" evidence="8">
    <location>
        <begin position="38"/>
        <end position="104"/>
    </location>
</feature>
<dbReference type="KEGG" id="gms:SOIL9_64580"/>
<evidence type="ECO:0000259" key="8">
    <source>
        <dbReference type="Pfam" id="PF04542"/>
    </source>
</evidence>
<accession>A0A6P2CSC5</accession>
<dbReference type="InterPro" id="IPR014284">
    <property type="entry name" value="RNA_pol_sigma-70_dom"/>
</dbReference>
<dbReference type="SUPFAM" id="SSF88659">
    <property type="entry name" value="Sigma3 and sigma4 domains of RNA polymerase sigma factors"/>
    <property type="match status" value="1"/>
</dbReference>
<feature type="coiled-coil region" evidence="6">
    <location>
        <begin position="293"/>
        <end position="337"/>
    </location>
</feature>
<keyword evidence="7" id="KW-0472">Membrane</keyword>
<dbReference type="InterPro" id="IPR007627">
    <property type="entry name" value="RNA_pol_sigma70_r2"/>
</dbReference>
<keyword evidence="6" id="KW-0175">Coiled coil</keyword>
<name>A0A6P2CSC5_9BACT</name>
<dbReference type="Pfam" id="PF04542">
    <property type="entry name" value="Sigma70_r2"/>
    <property type="match status" value="1"/>
</dbReference>
<dbReference type="GO" id="GO:0006352">
    <property type="term" value="P:DNA-templated transcription initiation"/>
    <property type="evidence" value="ECO:0007669"/>
    <property type="project" value="InterPro"/>
</dbReference>
<dbReference type="InterPro" id="IPR013249">
    <property type="entry name" value="RNA_pol_sigma70_r4_t2"/>
</dbReference>
<evidence type="ECO:0000256" key="4">
    <source>
        <dbReference type="ARBA" id="ARBA00023125"/>
    </source>
</evidence>
<feature type="domain" description="RNA polymerase sigma factor 70 region 4 type 2" evidence="9">
    <location>
        <begin position="129"/>
        <end position="180"/>
    </location>
</feature>
<keyword evidence="3" id="KW-0731">Sigma factor</keyword>
<evidence type="ECO:0000256" key="7">
    <source>
        <dbReference type="SAM" id="Phobius"/>
    </source>
</evidence>
<feature type="transmembrane region" description="Helical" evidence="7">
    <location>
        <begin position="244"/>
        <end position="264"/>
    </location>
</feature>
<evidence type="ECO:0000256" key="3">
    <source>
        <dbReference type="ARBA" id="ARBA00023082"/>
    </source>
</evidence>
<evidence type="ECO:0000259" key="9">
    <source>
        <dbReference type="Pfam" id="PF08281"/>
    </source>
</evidence>
<dbReference type="SUPFAM" id="SSF88946">
    <property type="entry name" value="Sigma2 domain of RNA polymerase sigma factors"/>
    <property type="match status" value="1"/>
</dbReference>
<dbReference type="GO" id="GO:0003677">
    <property type="term" value="F:DNA binding"/>
    <property type="evidence" value="ECO:0007669"/>
    <property type="project" value="UniProtKB-KW"/>
</dbReference>
<protein>
    <submittedName>
        <fullName evidence="10">Uncharacterized protein</fullName>
    </submittedName>
</protein>
<keyword evidence="7" id="KW-1133">Transmembrane helix</keyword>
<evidence type="ECO:0000256" key="2">
    <source>
        <dbReference type="ARBA" id="ARBA00023015"/>
    </source>
</evidence>
<dbReference type="PANTHER" id="PTHR43133:SF8">
    <property type="entry name" value="RNA POLYMERASE SIGMA FACTOR HI_1459-RELATED"/>
    <property type="match status" value="1"/>
</dbReference>
<dbReference type="Proteomes" id="UP000464178">
    <property type="component" value="Chromosome"/>
</dbReference>
<evidence type="ECO:0000256" key="5">
    <source>
        <dbReference type="ARBA" id="ARBA00023163"/>
    </source>
</evidence>
<keyword evidence="5" id="KW-0804">Transcription</keyword>
<dbReference type="CDD" id="cd06171">
    <property type="entry name" value="Sigma70_r4"/>
    <property type="match status" value="1"/>
</dbReference>
<keyword evidence="2" id="KW-0805">Transcription regulation</keyword>
<dbReference type="EMBL" id="LR593886">
    <property type="protein sequence ID" value="VTR91256.1"/>
    <property type="molecule type" value="Genomic_DNA"/>
</dbReference>
<sequence length="467" mass="50975">MNRVLMILRDQRADAATDRHLLDRFLTARDEAAFAEVVRRYGRVVWGACRRSLTHTQDAEDAFQATFLVLLRRAENLHGNTPLGPWLYRVALMTARNVNRANRRRTVVTGPMEHEAPAPATGTAENKLDLDAALLALPERYREPVVLCHLQGLTRREAAERLGCPEGTLSARLNRAFERLRARLGNGVPAALVGAAVALPTGLAAATVRSATVYSTSTLAATGVSPAVAGLTDGVLRMFWMKKVMTATVVAVLVVGTGVLGLGLTGRSENVAQATEPLSRGGTNTVPEEPDTMKRLEKRLADLEKQKQLLDTTLEELKAEKQKLEDAKREKAEADAAAELGKDIAVVVGDAGPAAYTIREVINDRVAEITCSNLDALTKYLSRAFNDPKGPKKLRVIAYKEHSSEYLHPVFAACGVAGYTKATFSRTERPPVKYRVALESHTYYTVKFSADPNPGEIDLRKFAAPKK</sequence>
<dbReference type="Gene3D" id="1.10.10.10">
    <property type="entry name" value="Winged helix-like DNA-binding domain superfamily/Winged helix DNA-binding domain"/>
    <property type="match status" value="1"/>
</dbReference>